<dbReference type="CDD" id="cd02258">
    <property type="entry name" value="Peptidase_C25_N"/>
    <property type="match status" value="1"/>
</dbReference>
<dbReference type="GO" id="GO:0006508">
    <property type="term" value="P:proteolysis"/>
    <property type="evidence" value="ECO:0007669"/>
    <property type="project" value="InterPro"/>
</dbReference>
<dbReference type="eggNOG" id="COG1572">
    <property type="taxonomic scope" value="Bacteria"/>
</dbReference>
<comment type="caution">
    <text evidence="3">The sequence shown here is derived from an EMBL/GenBank/DDBJ whole genome shotgun (WGS) entry which is preliminary data.</text>
</comment>
<accession>A3I371</accession>
<keyword evidence="1" id="KW-0732">Signal</keyword>
<dbReference type="InterPro" id="IPR029030">
    <property type="entry name" value="Caspase-like_dom_sf"/>
</dbReference>
<protein>
    <recommendedName>
        <fullName evidence="2">Gingipain domain-containing protein</fullName>
    </recommendedName>
</protein>
<dbReference type="SUPFAM" id="SSF52129">
    <property type="entry name" value="Caspase-like"/>
    <property type="match status" value="1"/>
</dbReference>
<organism evidence="3 4">
    <name type="scientific">Algoriphagus machipongonensis</name>
    <dbReference type="NCBI Taxonomy" id="388413"/>
    <lineage>
        <taxon>Bacteria</taxon>
        <taxon>Pseudomonadati</taxon>
        <taxon>Bacteroidota</taxon>
        <taxon>Cytophagia</taxon>
        <taxon>Cytophagales</taxon>
        <taxon>Cyclobacteriaceae</taxon>
        <taxon>Algoriphagus</taxon>
    </lineage>
</organism>
<dbReference type="GO" id="GO:0008234">
    <property type="term" value="F:cysteine-type peptidase activity"/>
    <property type="evidence" value="ECO:0007669"/>
    <property type="project" value="InterPro"/>
</dbReference>
<proteinExistence type="predicted"/>
<evidence type="ECO:0000256" key="1">
    <source>
        <dbReference type="ARBA" id="ARBA00022729"/>
    </source>
</evidence>
<dbReference type="EMBL" id="AAXU02000001">
    <property type="protein sequence ID" value="EAZ79097.1"/>
    <property type="molecule type" value="Genomic_DNA"/>
</dbReference>
<dbReference type="InterPro" id="IPR001769">
    <property type="entry name" value="Gingipain"/>
</dbReference>
<dbReference type="AlphaFoldDB" id="A3I371"/>
<gene>
    <name evidence="3" type="ORF">ALPR1_17248</name>
</gene>
<dbReference type="InterPro" id="IPR029031">
    <property type="entry name" value="Gingipain_N_sf"/>
</dbReference>
<dbReference type="Gene3D" id="3.40.50.1460">
    <property type="match status" value="1"/>
</dbReference>
<dbReference type="NCBIfam" id="NF033707">
    <property type="entry name" value="T9SS_sortase"/>
    <property type="match status" value="1"/>
</dbReference>
<dbReference type="RefSeq" id="WP_008202371.1">
    <property type="nucleotide sequence ID" value="NZ_CM001023.1"/>
</dbReference>
<dbReference type="Proteomes" id="UP000003919">
    <property type="component" value="Unassembled WGS sequence"/>
</dbReference>
<dbReference type="Gene3D" id="3.40.50.10390">
    <property type="entry name" value="Gingipain r, domain 1"/>
    <property type="match status" value="1"/>
</dbReference>
<evidence type="ECO:0000313" key="4">
    <source>
        <dbReference type="Proteomes" id="UP000003919"/>
    </source>
</evidence>
<dbReference type="HOGENOM" id="CLU_004870_0_0_10"/>
<dbReference type="STRING" id="388413.ALPR1_17248"/>
<dbReference type="Pfam" id="PF01364">
    <property type="entry name" value="Peptidase_C25"/>
    <property type="match status" value="1"/>
</dbReference>
<name>A3I371_9BACT</name>
<sequence length="1085" mass="121589">MIPFKNLIGLAILFNIALSEIAFSQSNFYTFKITEPGVYQITAEEAKKLGASTIEEVAIFGYPGMLPQKLDQSQLSLQEIPSLILNGSKYFYLEGPHVFQENEEIGWEYKHHLYSDSLSYVIHVSHQGKLLEEQEIKGTPKDNEEILFQLKAFKGEEKNILNSGREWYSEPIFPGSSKTISVFTDSGHPEKWKLFGKLMASSVSNSIITVLADDKPIYELPIDAIPTSTYGAKGKEEFIYTEFTPTENRLERIRFPFQSADLNAMAYWNYIAVAIPFSSFDLAPGIYYHWKNSSYSIKTYSNLQYWDVSNFYHPVRIKESDKISISSKKLAVFNPSEAPKLLRQKLIPVSIKENLGSPSLLIITTDEFSFAANKLKSHKTNLGINTEVVFLKDIYNSFSYGNKDITGIRNFIAKIYQESKSLKNVLILGKGTFDYKGKLGGRPNIVPTYSSRNSLDPLKSYSSDDYYALIDFGQGMWEETLAGDESLQIGIGRLPIINKEEANLVVDKIINYENSSQQGFWKKDISFFADDGDKSVHMQHAESFSSYLNQNNPEIHQNKLYLDRFEQTSAGESQTSFSVKDALQKTLDDGTLILNYIGHGNESTLTHEEVFQVKDIENWPVQKKLALWVTATCEFGRHDNPFLRSAAEELLIAPNKGAIGLLSTGRPVFSNVNFSLNQSFIRSVFQSENGIYQDLGEIYKQTKNQSLNGSLNRNFSLIGDPSLKLANPELSIEVTSIQDKEGNSLENIHRTKEVILEALLIDPLTGATQFGFEGTYELEILGKPVETETLGDENNPFSFSEDKTVLFRGSGIVSEGEIKSTFILPKGIDEAEISGKIRLSAQESKVNGFEAFGYSSAIISNESGDIIDSEGPAIEVFANGTAIQKQSFPSKSLNMELVFEDSSGIDISGQFAGRNILIQVNNGEEINLNQDFVASDNSYKKGQVSFFLTGLEEGKNQILIQAWDNLGNQSILSLEILIEGSERFRILNYQTYPNPTNDVSNFVLEHNRPGENIQMTISVFQTTGQAIYSDSFRLINAAAKIEDISWIFLQNQTKYPAKGTYIYKITLQTETDNSMAVASGQIVIK</sequence>
<feature type="domain" description="Gingipain" evidence="2">
    <location>
        <begin position="361"/>
        <end position="725"/>
    </location>
</feature>
<evidence type="ECO:0000259" key="2">
    <source>
        <dbReference type="Pfam" id="PF01364"/>
    </source>
</evidence>
<reference evidence="3 4" key="1">
    <citation type="journal article" date="2011" name="J. Bacteriol.">
        <title>Complete genome sequence of Algoriphagus sp. PR1, bacterial prey of a colony-forming choanoflagellate.</title>
        <authorList>
            <person name="Alegado R.A."/>
            <person name="Ferriera S."/>
            <person name="Nusbaum C."/>
            <person name="Young S.K."/>
            <person name="Zeng Q."/>
            <person name="Imamovic A."/>
            <person name="Fairclough S.R."/>
            <person name="King N."/>
        </authorList>
    </citation>
    <scope>NUCLEOTIDE SEQUENCE [LARGE SCALE GENOMIC DNA]</scope>
    <source>
        <strain evidence="3 4">PR1</strain>
    </source>
</reference>
<dbReference type="OrthoDB" id="9809780at2"/>
<keyword evidence="4" id="KW-1185">Reference proteome</keyword>
<evidence type="ECO:0000313" key="3">
    <source>
        <dbReference type="EMBL" id="EAZ79097.1"/>
    </source>
</evidence>
<dbReference type="MEROPS" id="C25.004"/>